<dbReference type="CDD" id="cd01171">
    <property type="entry name" value="YXKO-related"/>
    <property type="match status" value="1"/>
</dbReference>
<name>A0A832ZBD7_9EURY</name>
<evidence type="ECO:0000256" key="16">
    <source>
        <dbReference type="ARBA" id="ARBA00049209"/>
    </source>
</evidence>
<dbReference type="InterPro" id="IPR030677">
    <property type="entry name" value="Nnr"/>
</dbReference>
<evidence type="ECO:0000256" key="17">
    <source>
        <dbReference type="HAMAP-Rule" id="MF_01965"/>
    </source>
</evidence>
<sequence>MDNLEIFHKLLKGYYSKRCKDYITPEEMNILDNNCEYLGIPKILLMENAGKAVAEEVSKYLREDSRNRIYTFCGLGNNGGDGFVAVRHLTDYCSFEDTLTVALLGREEFIKTYEARENFKVLKNIAQLDFRLDIKEVPCIEGVLKVVEEIEKNREDNIIVIDALLGTGIKGELREPFKTLVDNLNRLRYKDNVRIVAVDVETKGLKGDLVVTFHRRKIDYSDSKTVVKKIGIPKVAHYVVGWGDMYALSKRDPNSHKGENGKVLIVGGSKRYFGAPVLSALAASKIVDLTTVVSVKPVIEALKNYPHLIGYEIEGDYLRGDCIEEVVELSRDYHVVILGSGLGVNEDTRTFVNEYLDEIGDKKVVVDADAIKVIDYRDFEFKENFIFTPHRREFQYMGIDLEDPSSLEEVKSTVLLKGRYDLIFNNERIKINKTGNPGMTVGGTGDVLCGIVGALFTRNYGFISGCCGAYINGYAGDMLVNEKGYYYTPLDLIEYIPKVLSMFK</sequence>
<evidence type="ECO:0000256" key="10">
    <source>
        <dbReference type="ARBA" id="ARBA00023027"/>
    </source>
</evidence>
<keyword evidence="5 18" id="KW-0479">Metal-binding</keyword>
<dbReference type="GO" id="GO:0046872">
    <property type="term" value="F:metal ion binding"/>
    <property type="evidence" value="ECO:0007669"/>
    <property type="project" value="UniProtKB-UniRule"/>
</dbReference>
<dbReference type="SUPFAM" id="SSF64153">
    <property type="entry name" value="YjeF N-terminal domain-like"/>
    <property type="match status" value="1"/>
</dbReference>
<dbReference type="HAMAP" id="MF_01966">
    <property type="entry name" value="NADHX_epimerase"/>
    <property type="match status" value="1"/>
</dbReference>
<comment type="caution">
    <text evidence="22">The sequence shown here is derived from an EMBL/GenBank/DDBJ whole genome shotgun (WGS) entry which is preliminary data.</text>
</comment>
<feature type="binding site" evidence="18">
    <location>
        <position position="162"/>
    </location>
    <ligand>
        <name>K(+)</name>
        <dbReference type="ChEBI" id="CHEBI:29103"/>
    </ligand>
</feature>
<feature type="binding site" evidence="17">
    <location>
        <position position="341"/>
    </location>
    <ligand>
        <name>(6S)-NADPHX</name>
        <dbReference type="ChEBI" id="CHEBI:64076"/>
    </ligand>
</feature>
<keyword evidence="12 17" id="KW-0456">Lyase</keyword>
<keyword evidence="10 17" id="KW-0520">NAD</keyword>
<evidence type="ECO:0000256" key="12">
    <source>
        <dbReference type="ARBA" id="ARBA00023239"/>
    </source>
</evidence>
<comment type="similarity">
    <text evidence="4 19">In the C-terminal section; belongs to the NnrD/CARKD family.</text>
</comment>
<evidence type="ECO:0000256" key="2">
    <source>
        <dbReference type="ARBA" id="ARBA00000909"/>
    </source>
</evidence>
<evidence type="ECO:0000313" key="22">
    <source>
        <dbReference type="EMBL" id="HIP84625.1"/>
    </source>
</evidence>
<comment type="function">
    <text evidence="18">Catalyzes the epimerization of the S- and R-forms of NAD(P)HX, a damaged form of NAD(P)H that is a result of enzymatic or heat-dependent hydration. This is a prerequisite for the S-specific NAD(P)H-hydrate dehydratase to allow the repair of both epimers of NAD(P)HX.</text>
</comment>
<dbReference type="InterPro" id="IPR000631">
    <property type="entry name" value="CARKD"/>
</dbReference>
<feature type="binding site" evidence="18">
    <location>
        <position position="78"/>
    </location>
    <ligand>
        <name>K(+)</name>
        <dbReference type="ChEBI" id="CHEBI:29103"/>
    </ligand>
</feature>
<dbReference type="GO" id="GO:0046496">
    <property type="term" value="P:nicotinamide nucleotide metabolic process"/>
    <property type="evidence" value="ECO:0007669"/>
    <property type="project" value="UniProtKB-UniRule"/>
</dbReference>
<evidence type="ECO:0000256" key="13">
    <source>
        <dbReference type="ARBA" id="ARBA00023268"/>
    </source>
</evidence>
<gene>
    <name evidence="18" type="primary">nnrE</name>
    <name evidence="17" type="synonym">nnrD</name>
    <name evidence="22" type="ORF">EYH15_03970</name>
</gene>
<keyword evidence="7 17" id="KW-0067">ATP-binding</keyword>
<feature type="binding site" evidence="17">
    <location>
        <position position="446"/>
    </location>
    <ligand>
        <name>(6S)-NADPHX</name>
        <dbReference type="ChEBI" id="CHEBI:64076"/>
    </ligand>
</feature>
<evidence type="ECO:0000256" key="5">
    <source>
        <dbReference type="ARBA" id="ARBA00022723"/>
    </source>
</evidence>
<comment type="function">
    <text evidence="14 19">Bifunctional enzyme that catalyzes the epimerization of the S- and R-forms of NAD(P)HX and the dehydration of the S-form of NAD(P)HX at the expense of ADP, which is converted to AMP. This allows the repair of both epimers of NAD(P)HX, a damaged form of NAD(P)H that is a result of enzymatic or heat-dependent hydration.</text>
</comment>
<comment type="caution">
    <text evidence="17">Lacks conserved residue(s) required for the propagation of feature annotation.</text>
</comment>
<keyword evidence="13" id="KW-0511">Multifunctional enzyme</keyword>
<dbReference type="Proteomes" id="UP000643554">
    <property type="component" value="Unassembled WGS sequence"/>
</dbReference>
<feature type="binding site" evidence="18">
    <location>
        <begin position="77"/>
        <end position="81"/>
    </location>
    <ligand>
        <name>(6S)-NADPHX</name>
        <dbReference type="ChEBI" id="CHEBI:64076"/>
    </ligand>
</feature>
<feature type="binding site" evidence="18">
    <location>
        <position position="199"/>
    </location>
    <ligand>
        <name>(6S)-NADPHX</name>
        <dbReference type="ChEBI" id="CHEBI:64076"/>
    </ligand>
</feature>
<dbReference type="NCBIfam" id="TIGR00197">
    <property type="entry name" value="yjeF_nterm"/>
    <property type="match status" value="1"/>
</dbReference>
<dbReference type="HAMAP" id="MF_01965">
    <property type="entry name" value="NADHX_dehydratase"/>
    <property type="match status" value="1"/>
</dbReference>
<protein>
    <recommendedName>
        <fullName evidence="19">Bifunctional NAD(P)H-hydrate repair enzyme</fullName>
    </recommendedName>
    <alternativeName>
        <fullName evidence="19">Nicotinamide nucleotide repair protein</fullName>
    </alternativeName>
    <domain>
        <recommendedName>
            <fullName evidence="19">ADP-dependent (S)-NAD(P)H-hydrate dehydratase</fullName>
            <ecNumber evidence="19">4.2.1.136</ecNumber>
        </recommendedName>
        <alternativeName>
            <fullName evidence="19">ADP-dependent NAD(P)HX dehydratase</fullName>
        </alternativeName>
    </domain>
    <domain>
        <recommendedName>
            <fullName evidence="19">NAD(P)H-hydrate epimerase</fullName>
            <ecNumber evidence="19">5.1.99.6</ecNumber>
        </recommendedName>
    </domain>
</protein>
<evidence type="ECO:0000259" key="20">
    <source>
        <dbReference type="PROSITE" id="PS51383"/>
    </source>
</evidence>
<dbReference type="PROSITE" id="PS51385">
    <property type="entry name" value="YJEF_N"/>
    <property type="match status" value="1"/>
</dbReference>
<evidence type="ECO:0000256" key="3">
    <source>
        <dbReference type="ARBA" id="ARBA00006001"/>
    </source>
</evidence>
<evidence type="ECO:0000256" key="6">
    <source>
        <dbReference type="ARBA" id="ARBA00022741"/>
    </source>
</evidence>
<comment type="catalytic activity">
    <reaction evidence="2 18 19">
        <text>(6R)-NADPHX = (6S)-NADPHX</text>
        <dbReference type="Rhea" id="RHEA:32227"/>
        <dbReference type="ChEBI" id="CHEBI:64076"/>
        <dbReference type="ChEBI" id="CHEBI:64077"/>
        <dbReference type="EC" id="5.1.99.6"/>
    </reaction>
</comment>
<evidence type="ECO:0000256" key="9">
    <source>
        <dbReference type="ARBA" id="ARBA00022958"/>
    </source>
</evidence>
<evidence type="ECO:0000256" key="18">
    <source>
        <dbReference type="HAMAP-Rule" id="MF_01966"/>
    </source>
</evidence>
<feature type="binding site" evidence="18">
    <location>
        <begin position="166"/>
        <end position="172"/>
    </location>
    <ligand>
        <name>(6S)-NADPHX</name>
        <dbReference type="ChEBI" id="CHEBI:64076"/>
    </ligand>
</feature>
<accession>A0A832ZBD7</accession>
<dbReference type="EC" id="4.2.1.136" evidence="19"/>
<comment type="subunit">
    <text evidence="17">Homotetramer.</text>
</comment>
<evidence type="ECO:0000256" key="14">
    <source>
        <dbReference type="ARBA" id="ARBA00025153"/>
    </source>
</evidence>
<reference evidence="22" key="1">
    <citation type="journal article" date="2020" name="ISME J.">
        <title>Gammaproteobacteria mediating utilization of methyl-, sulfur- and petroleum organic compounds in deep ocean hydrothermal plumes.</title>
        <authorList>
            <person name="Zhou Z."/>
            <person name="Liu Y."/>
            <person name="Pan J."/>
            <person name="Cron B.R."/>
            <person name="Toner B.M."/>
            <person name="Anantharaman K."/>
            <person name="Breier J.A."/>
            <person name="Dick G.J."/>
            <person name="Li M."/>
        </authorList>
    </citation>
    <scope>NUCLEOTIDE SEQUENCE</scope>
    <source>
        <strain evidence="22">SZUA-1453</strain>
    </source>
</reference>
<dbReference type="SUPFAM" id="SSF53613">
    <property type="entry name" value="Ribokinase-like"/>
    <property type="match status" value="1"/>
</dbReference>
<dbReference type="GO" id="GO:0052856">
    <property type="term" value="F:NAD(P)HX epimerase activity"/>
    <property type="evidence" value="ECO:0007669"/>
    <property type="project" value="UniProtKB-UniRule"/>
</dbReference>
<dbReference type="GO" id="GO:0005524">
    <property type="term" value="F:ATP binding"/>
    <property type="evidence" value="ECO:0007669"/>
    <property type="project" value="UniProtKB-UniRule"/>
</dbReference>
<dbReference type="GO" id="GO:0052855">
    <property type="term" value="F:ADP-dependent NAD(P)H-hydrate dehydratase activity"/>
    <property type="evidence" value="ECO:0007669"/>
    <property type="project" value="UniProtKB-UniRule"/>
</dbReference>
<feature type="domain" description="YjeF N-terminal" evidence="21">
    <location>
        <begin position="28"/>
        <end position="238"/>
    </location>
</feature>
<dbReference type="Pfam" id="PF03853">
    <property type="entry name" value="YjeF_N"/>
    <property type="match status" value="1"/>
</dbReference>
<keyword evidence="8 17" id="KW-0521">NADP</keyword>
<dbReference type="PANTHER" id="PTHR12592">
    <property type="entry name" value="ATP-DEPENDENT (S)-NAD(P)H-HYDRATE DEHYDRATASE FAMILY MEMBER"/>
    <property type="match status" value="1"/>
</dbReference>
<dbReference type="NCBIfam" id="TIGR00196">
    <property type="entry name" value="yjeF_cterm"/>
    <property type="match status" value="1"/>
</dbReference>
<comment type="catalytic activity">
    <reaction evidence="16 17 19">
        <text>(6S)-NADPHX + ADP = AMP + phosphate + NADPH + H(+)</text>
        <dbReference type="Rhea" id="RHEA:32235"/>
        <dbReference type="ChEBI" id="CHEBI:15378"/>
        <dbReference type="ChEBI" id="CHEBI:43474"/>
        <dbReference type="ChEBI" id="CHEBI:57783"/>
        <dbReference type="ChEBI" id="CHEBI:64076"/>
        <dbReference type="ChEBI" id="CHEBI:456215"/>
        <dbReference type="ChEBI" id="CHEBI:456216"/>
        <dbReference type="EC" id="4.2.1.136"/>
    </reaction>
</comment>
<evidence type="ECO:0000256" key="7">
    <source>
        <dbReference type="ARBA" id="ARBA00022840"/>
    </source>
</evidence>
<feature type="domain" description="YjeF C-terminal" evidence="20">
    <location>
        <begin position="240"/>
        <end position="503"/>
    </location>
</feature>
<evidence type="ECO:0000256" key="8">
    <source>
        <dbReference type="ARBA" id="ARBA00022857"/>
    </source>
</evidence>
<feature type="binding site" evidence="18">
    <location>
        <position position="202"/>
    </location>
    <ligand>
        <name>K(+)</name>
        <dbReference type="ChEBI" id="CHEBI:29103"/>
    </ligand>
</feature>
<feature type="binding site" evidence="17">
    <location>
        <position position="275"/>
    </location>
    <ligand>
        <name>(6S)-NADPHX</name>
        <dbReference type="ChEBI" id="CHEBI:64076"/>
    </ligand>
</feature>
<evidence type="ECO:0000256" key="15">
    <source>
        <dbReference type="ARBA" id="ARBA00048238"/>
    </source>
</evidence>
<dbReference type="InterPro" id="IPR036652">
    <property type="entry name" value="YjeF_N_dom_sf"/>
</dbReference>
<keyword evidence="9 18" id="KW-0630">Potassium</keyword>
<dbReference type="Gene3D" id="3.40.1190.20">
    <property type="match status" value="1"/>
</dbReference>
<evidence type="ECO:0000256" key="4">
    <source>
        <dbReference type="ARBA" id="ARBA00009524"/>
    </source>
</evidence>
<dbReference type="PANTHER" id="PTHR12592:SF0">
    <property type="entry name" value="ATP-DEPENDENT (S)-NAD(P)H-HYDRATE DEHYDRATASE"/>
    <property type="match status" value="1"/>
</dbReference>
<dbReference type="InterPro" id="IPR029056">
    <property type="entry name" value="Ribokinase-like"/>
</dbReference>
<feature type="binding site" evidence="17">
    <location>
        <position position="390"/>
    </location>
    <ligand>
        <name>(6S)-NADPHX</name>
        <dbReference type="ChEBI" id="CHEBI:64076"/>
    </ligand>
</feature>
<comment type="similarity">
    <text evidence="3 19">In the N-terminal section; belongs to the NnrE/AIBP family.</text>
</comment>
<dbReference type="EC" id="5.1.99.6" evidence="19"/>
<proteinExistence type="inferred from homology"/>
<dbReference type="Gene3D" id="3.40.50.10260">
    <property type="entry name" value="YjeF N-terminal domain"/>
    <property type="match status" value="1"/>
</dbReference>
<comment type="similarity">
    <text evidence="17">Belongs to the NnrD/CARKD family.</text>
</comment>
<dbReference type="GO" id="GO:0110051">
    <property type="term" value="P:metabolite repair"/>
    <property type="evidence" value="ECO:0007669"/>
    <property type="project" value="TreeGrafter"/>
</dbReference>
<dbReference type="EMBL" id="DQUI01000067">
    <property type="protein sequence ID" value="HIP84625.1"/>
    <property type="molecule type" value="Genomic_DNA"/>
</dbReference>
<dbReference type="InterPro" id="IPR004443">
    <property type="entry name" value="YjeF_N_dom"/>
</dbReference>
<feature type="binding site" evidence="17">
    <location>
        <position position="445"/>
    </location>
    <ligand>
        <name>AMP</name>
        <dbReference type="ChEBI" id="CHEBI:456215"/>
    </ligand>
</feature>
<dbReference type="PROSITE" id="PS51383">
    <property type="entry name" value="YJEF_C_3"/>
    <property type="match status" value="1"/>
</dbReference>
<dbReference type="AlphaFoldDB" id="A0A832ZBD7"/>
<dbReference type="Pfam" id="PF01256">
    <property type="entry name" value="Carb_kinase"/>
    <property type="match status" value="1"/>
</dbReference>
<keyword evidence="11 18" id="KW-0413">Isomerase</keyword>
<comment type="similarity">
    <text evidence="18">Belongs to the NnrE/AIBP family.</text>
</comment>
<evidence type="ECO:0000256" key="11">
    <source>
        <dbReference type="ARBA" id="ARBA00023235"/>
    </source>
</evidence>
<evidence type="ECO:0000256" key="1">
    <source>
        <dbReference type="ARBA" id="ARBA00000013"/>
    </source>
</evidence>
<dbReference type="PIRSF" id="PIRSF017184">
    <property type="entry name" value="Nnr"/>
    <property type="match status" value="1"/>
</dbReference>
<evidence type="ECO:0000256" key="19">
    <source>
        <dbReference type="PIRNR" id="PIRNR017184"/>
    </source>
</evidence>
<comment type="catalytic activity">
    <reaction evidence="15 17 19">
        <text>(6S)-NADHX + ADP = AMP + phosphate + NADH + H(+)</text>
        <dbReference type="Rhea" id="RHEA:32223"/>
        <dbReference type="ChEBI" id="CHEBI:15378"/>
        <dbReference type="ChEBI" id="CHEBI:43474"/>
        <dbReference type="ChEBI" id="CHEBI:57945"/>
        <dbReference type="ChEBI" id="CHEBI:64074"/>
        <dbReference type="ChEBI" id="CHEBI:456215"/>
        <dbReference type="ChEBI" id="CHEBI:456216"/>
        <dbReference type="EC" id="4.2.1.136"/>
    </reaction>
</comment>
<evidence type="ECO:0000313" key="23">
    <source>
        <dbReference type="Proteomes" id="UP000643554"/>
    </source>
</evidence>
<organism evidence="22 23">
    <name type="scientific">Methanothermococcus okinawensis</name>
    <dbReference type="NCBI Taxonomy" id="155863"/>
    <lineage>
        <taxon>Archaea</taxon>
        <taxon>Methanobacteriati</taxon>
        <taxon>Methanobacteriota</taxon>
        <taxon>Methanomada group</taxon>
        <taxon>Methanococci</taxon>
        <taxon>Methanococcales</taxon>
        <taxon>Methanococcaceae</taxon>
        <taxon>Methanothermococcus</taxon>
    </lineage>
</organism>
<keyword evidence="6 17" id="KW-0547">Nucleotide-binding</keyword>
<comment type="cofactor">
    <cofactor evidence="18 19">
        <name>K(+)</name>
        <dbReference type="ChEBI" id="CHEBI:29103"/>
    </cofactor>
    <text evidence="18 19">Binds 1 potassium ion per subunit.</text>
</comment>
<comment type="catalytic activity">
    <reaction evidence="1 18 19">
        <text>(6R)-NADHX = (6S)-NADHX</text>
        <dbReference type="Rhea" id="RHEA:32215"/>
        <dbReference type="ChEBI" id="CHEBI:64074"/>
        <dbReference type="ChEBI" id="CHEBI:64075"/>
        <dbReference type="EC" id="5.1.99.6"/>
    </reaction>
</comment>
<evidence type="ECO:0000259" key="21">
    <source>
        <dbReference type="PROSITE" id="PS51385"/>
    </source>
</evidence>
<comment type="function">
    <text evidence="17">Catalyzes the dehydration of the S-form of NAD(P)HX at the expense of ADP, which is converted to AMP. Together with NAD(P)HX epimerase, which catalyzes the epimerization of the S- and R-forms, the enzyme allows the repair of both epimers of NAD(P)HX, a damaged form of NAD(P)H that is a result of enzymatic or heat-dependent hydration.</text>
</comment>
<comment type="cofactor">
    <cofactor evidence="17">
        <name>Mg(2+)</name>
        <dbReference type="ChEBI" id="CHEBI:18420"/>
    </cofactor>
</comment>